<evidence type="ECO:0000256" key="1">
    <source>
        <dbReference type="SAM" id="MobiDB-lite"/>
    </source>
</evidence>
<keyword evidence="3" id="KW-1185">Reference proteome</keyword>
<protein>
    <submittedName>
        <fullName evidence="2">Uncharacterized protein</fullName>
    </submittedName>
</protein>
<feature type="region of interest" description="Disordered" evidence="1">
    <location>
        <begin position="238"/>
        <end position="261"/>
    </location>
</feature>
<evidence type="ECO:0000313" key="3">
    <source>
        <dbReference type="Proteomes" id="UP000001307"/>
    </source>
</evidence>
<accession>E4WWP8</accession>
<feature type="compositionally biased region" description="Basic and acidic residues" evidence="1">
    <location>
        <begin position="246"/>
        <end position="261"/>
    </location>
</feature>
<reference evidence="2" key="1">
    <citation type="journal article" date="2010" name="Science">
        <title>Plasticity of animal genome architecture unmasked by rapid evolution of a pelagic tunicate.</title>
        <authorList>
            <person name="Denoeud F."/>
            <person name="Henriet S."/>
            <person name="Mungpakdee S."/>
            <person name="Aury J.M."/>
            <person name="Da Silva C."/>
            <person name="Brinkmann H."/>
            <person name="Mikhaleva J."/>
            <person name="Olsen L.C."/>
            <person name="Jubin C."/>
            <person name="Canestro C."/>
            <person name="Bouquet J.M."/>
            <person name="Danks G."/>
            <person name="Poulain J."/>
            <person name="Campsteijn C."/>
            <person name="Adamski M."/>
            <person name="Cross I."/>
            <person name="Yadetie F."/>
            <person name="Muffato M."/>
            <person name="Louis A."/>
            <person name="Butcher S."/>
            <person name="Tsagkogeorga G."/>
            <person name="Konrad A."/>
            <person name="Singh S."/>
            <person name="Jensen M.F."/>
            <person name="Cong E.H."/>
            <person name="Eikeseth-Otteraa H."/>
            <person name="Noel B."/>
            <person name="Anthouard V."/>
            <person name="Porcel B.M."/>
            <person name="Kachouri-Lafond R."/>
            <person name="Nishino A."/>
            <person name="Ugolini M."/>
            <person name="Chourrout P."/>
            <person name="Nishida H."/>
            <person name="Aasland R."/>
            <person name="Huzurbazar S."/>
            <person name="Westhof E."/>
            <person name="Delsuc F."/>
            <person name="Lehrach H."/>
            <person name="Reinhardt R."/>
            <person name="Weissenbach J."/>
            <person name="Roy S.W."/>
            <person name="Artiguenave F."/>
            <person name="Postlethwait J.H."/>
            <person name="Manak J.R."/>
            <person name="Thompson E.M."/>
            <person name="Jaillon O."/>
            <person name="Du Pasquier L."/>
            <person name="Boudinot P."/>
            <person name="Liberles D.A."/>
            <person name="Volff J.N."/>
            <person name="Philippe H."/>
            <person name="Lenhard B."/>
            <person name="Roest Crollius H."/>
            <person name="Wincker P."/>
            <person name="Chourrout D."/>
        </authorList>
    </citation>
    <scope>NUCLEOTIDE SEQUENCE [LARGE SCALE GENOMIC DNA]</scope>
</reference>
<sequence length="261" mass="30382">MELDQHDPNITRLKEMLKYIDKCDVYLDLWERRRNNDQANLDMKIRKRESEISTTRSAEEPAVKQPRINPEPHIKISSAKKRLTTEKGEKIVKILKVKKTPYIFVENEDSINCYELKSIMILSYCTFIVPCFVNKCPGSQCIKLLDCSHLPSGSLSIKKIWEILKQNGNLTKFAVTEKIEHTCRISFSSKDIQKAEEITLKKIDQMRQKAEEYYKKTLQDEIIKMMSANDCVLESTPSYSSEMTDEENKMTQEADVKTEIL</sequence>
<dbReference type="Proteomes" id="UP000001307">
    <property type="component" value="Unassembled WGS sequence"/>
</dbReference>
<organism evidence="2">
    <name type="scientific">Oikopleura dioica</name>
    <name type="common">Tunicate</name>
    <dbReference type="NCBI Taxonomy" id="34765"/>
    <lineage>
        <taxon>Eukaryota</taxon>
        <taxon>Metazoa</taxon>
        <taxon>Chordata</taxon>
        <taxon>Tunicata</taxon>
        <taxon>Appendicularia</taxon>
        <taxon>Copelata</taxon>
        <taxon>Oikopleuridae</taxon>
        <taxon>Oikopleura</taxon>
    </lineage>
</organism>
<name>E4WWP8_OIKDI</name>
<dbReference type="AlphaFoldDB" id="E4WWP8"/>
<evidence type="ECO:0000313" key="2">
    <source>
        <dbReference type="EMBL" id="CBY21790.1"/>
    </source>
</evidence>
<feature type="region of interest" description="Disordered" evidence="1">
    <location>
        <begin position="48"/>
        <end position="68"/>
    </location>
</feature>
<gene>
    <name evidence="2" type="ORF">GSOID_T00011317001</name>
</gene>
<dbReference type="InParanoid" id="E4WWP8"/>
<dbReference type="EMBL" id="FN653018">
    <property type="protein sequence ID" value="CBY21790.1"/>
    <property type="molecule type" value="Genomic_DNA"/>
</dbReference>
<proteinExistence type="predicted"/>